<evidence type="ECO:0000313" key="2">
    <source>
        <dbReference type="EMBL" id="PZO43135.1"/>
    </source>
</evidence>
<dbReference type="SUPFAM" id="SSF55961">
    <property type="entry name" value="Bet v1-like"/>
    <property type="match status" value="1"/>
</dbReference>
<dbReference type="PANTHER" id="PTHR34060:SF2">
    <property type="entry name" value="OS03G0837900 PROTEIN"/>
    <property type="match status" value="1"/>
</dbReference>
<sequence>MTANISDTTNLKTASLAAETFAGARAKSQVFRAADVTVHTEKLEGQQRRILAFTEIPATAEQVWQVITDYDNLASFIPNLSCSKRLSHPEGGIRLEQMGSQCFLNIKFCARVVLDMVEAFPRELRFSMVEGDFRQFEGKWTLEPVAEAQDSIVRLGYDLVIRPPRAMPVALIERHIRNDLSRNLGAIADRTALLFGT</sequence>
<dbReference type="EMBL" id="QBMN01000031">
    <property type="protein sequence ID" value="PZO43135.1"/>
    <property type="molecule type" value="Genomic_DNA"/>
</dbReference>
<dbReference type="InterPro" id="IPR023393">
    <property type="entry name" value="START-like_dom_sf"/>
</dbReference>
<dbReference type="Proteomes" id="UP000249081">
    <property type="component" value="Unassembled WGS sequence"/>
</dbReference>
<evidence type="ECO:0000313" key="3">
    <source>
        <dbReference type="Proteomes" id="UP000249081"/>
    </source>
</evidence>
<proteinExistence type="predicted"/>
<accession>A0A2W4Y844</accession>
<dbReference type="AlphaFoldDB" id="A0A2W4Y844"/>
<reference evidence="3" key="1">
    <citation type="submission" date="2018-04" db="EMBL/GenBank/DDBJ databases">
        <authorList>
            <person name="Cornet L."/>
        </authorList>
    </citation>
    <scope>NUCLEOTIDE SEQUENCE [LARGE SCALE GENOMIC DNA]</scope>
</reference>
<protein>
    <submittedName>
        <fullName evidence="2">Cyclase</fullName>
    </submittedName>
</protein>
<dbReference type="PANTHER" id="PTHR34060">
    <property type="entry name" value="POLYKETIDE CYCLASE / DEHYDRASE AND LIPID TRANSPORT PROTEIN"/>
    <property type="match status" value="1"/>
</dbReference>
<name>A0A2W4Y844_9CYAN</name>
<dbReference type="InterPro" id="IPR005031">
    <property type="entry name" value="COQ10_START"/>
</dbReference>
<feature type="domain" description="Coenzyme Q-binding protein COQ10 START" evidence="1">
    <location>
        <begin position="56"/>
        <end position="186"/>
    </location>
</feature>
<dbReference type="Pfam" id="PF03364">
    <property type="entry name" value="Polyketide_cyc"/>
    <property type="match status" value="1"/>
</dbReference>
<reference evidence="2 3" key="2">
    <citation type="submission" date="2018-06" db="EMBL/GenBank/DDBJ databases">
        <title>Metagenomic assembly of (sub)arctic Cyanobacteria and their associated microbiome from non-axenic cultures.</title>
        <authorList>
            <person name="Baurain D."/>
        </authorList>
    </citation>
    <scope>NUCLEOTIDE SEQUENCE [LARGE SCALE GENOMIC DNA]</scope>
    <source>
        <strain evidence="2">ULC041bin1</strain>
    </source>
</reference>
<comment type="caution">
    <text evidence="2">The sequence shown here is derived from an EMBL/GenBank/DDBJ whole genome shotgun (WGS) entry which is preliminary data.</text>
</comment>
<evidence type="ECO:0000259" key="1">
    <source>
        <dbReference type="Pfam" id="PF03364"/>
    </source>
</evidence>
<dbReference type="CDD" id="cd08866">
    <property type="entry name" value="SRPBCC_11"/>
    <property type="match status" value="1"/>
</dbReference>
<organism evidence="2 3">
    <name type="scientific">Shackletoniella antarctica</name>
    <dbReference type="NCBI Taxonomy" id="268115"/>
    <lineage>
        <taxon>Bacteria</taxon>
        <taxon>Bacillati</taxon>
        <taxon>Cyanobacteriota</taxon>
        <taxon>Cyanophyceae</taxon>
        <taxon>Oculatellales</taxon>
        <taxon>Oculatellaceae</taxon>
        <taxon>Shackletoniella</taxon>
    </lineage>
</organism>
<gene>
    <name evidence="2" type="ORF">DCF17_06345</name>
</gene>
<dbReference type="Gene3D" id="3.30.530.20">
    <property type="match status" value="1"/>
</dbReference>